<name>A0A2M8LSI4_9ACTN</name>
<dbReference type="EMBL" id="PGGW01000067">
    <property type="protein sequence ID" value="PJE94915.1"/>
    <property type="molecule type" value="Genomic_DNA"/>
</dbReference>
<evidence type="ECO:0000313" key="5">
    <source>
        <dbReference type="EMBL" id="PJE94915.1"/>
    </source>
</evidence>
<comment type="caution">
    <text evidence="5">The sequence shown here is derived from an EMBL/GenBank/DDBJ whole genome shotgun (WGS) entry which is preliminary data.</text>
</comment>
<dbReference type="Gene3D" id="3.40.47.10">
    <property type="match status" value="2"/>
</dbReference>
<dbReference type="AlphaFoldDB" id="A0A2M8LSI4"/>
<reference evidence="5 6" key="1">
    <citation type="submission" date="2017-11" db="EMBL/GenBank/DDBJ databases">
        <title>Streptomyces carmine sp. nov., a novel actinomycete isolated from Sophora alopecuroides in Xinjiang, China.</title>
        <authorList>
            <person name="Wang Y."/>
            <person name="Luo X."/>
            <person name="Wan C."/>
            <person name="Zhang L."/>
        </authorList>
    </citation>
    <scope>NUCLEOTIDE SEQUENCE [LARGE SCALE GENOMIC DNA]</scope>
    <source>
        <strain evidence="5 6">TRM SA0054</strain>
    </source>
</reference>
<dbReference type="InterPro" id="IPR014031">
    <property type="entry name" value="Ketoacyl_synth_C"/>
</dbReference>
<dbReference type="Pfam" id="PF02801">
    <property type="entry name" value="Ketoacyl-synt_C"/>
    <property type="match status" value="1"/>
</dbReference>
<accession>A0A2M8LSI4</accession>
<dbReference type="Pfam" id="PF00109">
    <property type="entry name" value="ketoacyl-synt"/>
    <property type="match status" value="1"/>
</dbReference>
<evidence type="ECO:0000256" key="1">
    <source>
        <dbReference type="ARBA" id="ARBA00008467"/>
    </source>
</evidence>
<dbReference type="InterPro" id="IPR014030">
    <property type="entry name" value="Ketoacyl_synth_N"/>
</dbReference>
<dbReference type="GO" id="GO:0006633">
    <property type="term" value="P:fatty acid biosynthetic process"/>
    <property type="evidence" value="ECO:0007669"/>
    <property type="project" value="TreeGrafter"/>
</dbReference>
<dbReference type="GO" id="GO:0004315">
    <property type="term" value="F:3-oxoacyl-[acyl-carrier-protein] synthase activity"/>
    <property type="evidence" value="ECO:0007669"/>
    <property type="project" value="TreeGrafter"/>
</dbReference>
<evidence type="ECO:0000256" key="3">
    <source>
        <dbReference type="RuleBase" id="RU003694"/>
    </source>
</evidence>
<protein>
    <submittedName>
        <fullName evidence="5">Beta-ketoacyl synthase</fullName>
    </submittedName>
</protein>
<dbReference type="SMART" id="SM00825">
    <property type="entry name" value="PKS_KS"/>
    <property type="match status" value="1"/>
</dbReference>
<dbReference type="PANTHER" id="PTHR11712">
    <property type="entry name" value="POLYKETIDE SYNTHASE-RELATED"/>
    <property type="match status" value="1"/>
</dbReference>
<dbReference type="PANTHER" id="PTHR11712:SF336">
    <property type="entry name" value="3-OXOACYL-[ACYL-CARRIER-PROTEIN] SYNTHASE, MITOCHONDRIAL"/>
    <property type="match status" value="1"/>
</dbReference>
<feature type="domain" description="Ketosynthase family 3 (KS3)" evidence="4">
    <location>
        <begin position="12"/>
        <end position="428"/>
    </location>
</feature>
<dbReference type="InterPro" id="IPR016039">
    <property type="entry name" value="Thiolase-like"/>
</dbReference>
<keyword evidence="2 3" id="KW-0808">Transferase</keyword>
<comment type="similarity">
    <text evidence="1 3">Belongs to the thiolase-like superfamily. Beta-ketoacyl-ACP synthases family.</text>
</comment>
<dbReference type="InterPro" id="IPR000794">
    <property type="entry name" value="Beta-ketoacyl_synthase"/>
</dbReference>
<dbReference type="Proteomes" id="UP000230407">
    <property type="component" value="Unassembled WGS sequence"/>
</dbReference>
<evidence type="ECO:0000256" key="2">
    <source>
        <dbReference type="ARBA" id="ARBA00022679"/>
    </source>
</evidence>
<evidence type="ECO:0000259" key="4">
    <source>
        <dbReference type="PROSITE" id="PS52004"/>
    </source>
</evidence>
<proteinExistence type="inferred from homology"/>
<organism evidence="5 6">
    <name type="scientific">Streptomyces carminius</name>
    <dbReference type="NCBI Taxonomy" id="2665496"/>
    <lineage>
        <taxon>Bacteria</taxon>
        <taxon>Bacillati</taxon>
        <taxon>Actinomycetota</taxon>
        <taxon>Actinomycetes</taxon>
        <taxon>Kitasatosporales</taxon>
        <taxon>Streptomycetaceae</taxon>
        <taxon>Streptomyces</taxon>
    </lineage>
</organism>
<dbReference type="InterPro" id="IPR020841">
    <property type="entry name" value="PKS_Beta-ketoAc_synthase_dom"/>
</dbReference>
<dbReference type="RefSeq" id="WP_100204171.1">
    <property type="nucleotide sequence ID" value="NZ_PGGW01000067.1"/>
</dbReference>
<sequence>MENTARNAATKYEAVRITGLGFLLPGADTVTAVWRHLSEGNSQLGPIPAELGGTTGVFSAGRVTGFDHRDYLTDLPDNFTKRYSRDILLAMSAVENARSDAGLDTADAVAPDRMGVIASSARGPAEWWYQAASGHDLGTTWPTVTPDRAIFASLPGTPATLSAIRIGAQGLVTTVSNACVGGHQALALAADQIERGAADVMYVIGYDLPLVPSVLQVYSAPGSTVLSQERDARRAVKPYHKDRDGFALGEGAVVVVLESETHARARGTAGYAALRAAHSINEAAHATRMDLSGRSTARMMAELLDTAGRRPGAVDYICGHGTATRYNDVCESRALSHLYGERRSLWPPIGSNKPIFGHLLGGAGLLNCAAVALMLWRQCLAPTINSEEPDPECAHDHVAEGARPARLRSAVSLAFAIGSQSSSVLLEAAE</sequence>
<dbReference type="SUPFAM" id="SSF53901">
    <property type="entry name" value="Thiolase-like"/>
    <property type="match status" value="2"/>
</dbReference>
<gene>
    <name evidence="5" type="ORF">CUT44_24870</name>
</gene>
<dbReference type="PROSITE" id="PS52004">
    <property type="entry name" value="KS3_2"/>
    <property type="match status" value="1"/>
</dbReference>
<dbReference type="GO" id="GO:0005829">
    <property type="term" value="C:cytosol"/>
    <property type="evidence" value="ECO:0007669"/>
    <property type="project" value="TreeGrafter"/>
</dbReference>
<keyword evidence="6" id="KW-1185">Reference proteome</keyword>
<evidence type="ECO:0000313" key="6">
    <source>
        <dbReference type="Proteomes" id="UP000230407"/>
    </source>
</evidence>